<dbReference type="AlphaFoldDB" id="A0A6A5YNJ7"/>
<feature type="region of interest" description="Disordered" evidence="1">
    <location>
        <begin position="405"/>
        <end position="434"/>
    </location>
</feature>
<gene>
    <name evidence="2" type="ORF">BDV96DRAFT_262057</name>
</gene>
<feature type="compositionally biased region" description="Low complexity" evidence="1">
    <location>
        <begin position="1"/>
        <end position="64"/>
    </location>
</feature>
<proteinExistence type="predicted"/>
<keyword evidence="3" id="KW-1185">Reference proteome</keyword>
<feature type="region of interest" description="Disordered" evidence="1">
    <location>
        <begin position="1"/>
        <end position="68"/>
    </location>
</feature>
<protein>
    <submittedName>
        <fullName evidence="2">Uncharacterized protein</fullName>
    </submittedName>
</protein>
<dbReference type="OrthoDB" id="6079484at2759"/>
<dbReference type="Gene3D" id="2.40.70.10">
    <property type="entry name" value="Acid Proteases"/>
    <property type="match status" value="2"/>
</dbReference>
<organism evidence="2 3">
    <name type="scientific">Lophiotrema nucula</name>
    <dbReference type="NCBI Taxonomy" id="690887"/>
    <lineage>
        <taxon>Eukaryota</taxon>
        <taxon>Fungi</taxon>
        <taxon>Dikarya</taxon>
        <taxon>Ascomycota</taxon>
        <taxon>Pezizomycotina</taxon>
        <taxon>Dothideomycetes</taxon>
        <taxon>Pleosporomycetidae</taxon>
        <taxon>Pleosporales</taxon>
        <taxon>Lophiotremataceae</taxon>
        <taxon>Lophiotrema</taxon>
    </lineage>
</organism>
<evidence type="ECO:0000313" key="3">
    <source>
        <dbReference type="Proteomes" id="UP000799770"/>
    </source>
</evidence>
<dbReference type="EMBL" id="ML977347">
    <property type="protein sequence ID" value="KAF2108560.1"/>
    <property type="molecule type" value="Genomic_DNA"/>
</dbReference>
<evidence type="ECO:0000313" key="2">
    <source>
        <dbReference type="EMBL" id="KAF2108560.1"/>
    </source>
</evidence>
<sequence length="434" mass="49096">MAYQVSSSQYQPASQEYSSQYQPSSQQEYSSQYQSSSQGYSNSYQPSSSRYSSPYQPSSQQHSYGTSPTQAKVKRIIITDRGCFEHYIPGHIDGNIYVQAFPDTCSTHNVVSKTFLYNNSIPYDETQRSMITLPNQKMISTIGAVRLEFTFRNSVKLALDFVVLSTCVYDVMIGAVFLQQCGLNGAHESWKKVVERQRKGSSTHLPRVCLANPPQQVVTGFINDRKAMAAPDTGSEVNLIRLQYARELGLDIEHDEYSQLEMIDGSVMPTYGIVRKAAWRFGTDDAKEGEGLQRTTAKGSAEVREFGQDGSPEDEYVCEVYVVETLLVPLILCADILYGSNAFDSCPKSFSNNYGNVAFGMVTRVKTVFSKCWHRLTESKTNPAGHTRTALDEWQVEARLREQKQAEINRMRPEDQQAARNAERQRQEDWHRTR</sequence>
<evidence type="ECO:0000256" key="1">
    <source>
        <dbReference type="SAM" id="MobiDB-lite"/>
    </source>
</evidence>
<dbReference type="Proteomes" id="UP000799770">
    <property type="component" value="Unassembled WGS sequence"/>
</dbReference>
<dbReference type="CDD" id="cd00303">
    <property type="entry name" value="retropepsin_like"/>
    <property type="match status" value="2"/>
</dbReference>
<accession>A0A6A5YNJ7</accession>
<dbReference type="InterPro" id="IPR021109">
    <property type="entry name" value="Peptidase_aspartic_dom_sf"/>
</dbReference>
<reference evidence="2" key="1">
    <citation type="journal article" date="2020" name="Stud. Mycol.">
        <title>101 Dothideomycetes genomes: a test case for predicting lifestyles and emergence of pathogens.</title>
        <authorList>
            <person name="Haridas S."/>
            <person name="Albert R."/>
            <person name="Binder M."/>
            <person name="Bloem J."/>
            <person name="Labutti K."/>
            <person name="Salamov A."/>
            <person name="Andreopoulos B."/>
            <person name="Baker S."/>
            <person name="Barry K."/>
            <person name="Bills G."/>
            <person name="Bluhm B."/>
            <person name="Cannon C."/>
            <person name="Castanera R."/>
            <person name="Culley D."/>
            <person name="Daum C."/>
            <person name="Ezra D."/>
            <person name="Gonzalez J."/>
            <person name="Henrissat B."/>
            <person name="Kuo A."/>
            <person name="Liang C."/>
            <person name="Lipzen A."/>
            <person name="Lutzoni F."/>
            <person name="Magnuson J."/>
            <person name="Mondo S."/>
            <person name="Nolan M."/>
            <person name="Ohm R."/>
            <person name="Pangilinan J."/>
            <person name="Park H.-J."/>
            <person name="Ramirez L."/>
            <person name="Alfaro M."/>
            <person name="Sun H."/>
            <person name="Tritt A."/>
            <person name="Yoshinaga Y."/>
            <person name="Zwiers L.-H."/>
            <person name="Turgeon B."/>
            <person name="Goodwin S."/>
            <person name="Spatafora J."/>
            <person name="Crous P."/>
            <person name="Grigoriev I."/>
        </authorList>
    </citation>
    <scope>NUCLEOTIDE SEQUENCE</scope>
    <source>
        <strain evidence="2">CBS 627.86</strain>
    </source>
</reference>
<name>A0A6A5YNJ7_9PLEO</name>